<dbReference type="NCBIfam" id="NF005559">
    <property type="entry name" value="PRK07231.1"/>
    <property type="match status" value="1"/>
</dbReference>
<dbReference type="InterPro" id="IPR036291">
    <property type="entry name" value="NAD(P)-bd_dom_sf"/>
</dbReference>
<keyword evidence="3" id="KW-0520">NAD</keyword>
<evidence type="ECO:0000256" key="4">
    <source>
        <dbReference type="SAM" id="MobiDB-lite"/>
    </source>
</evidence>
<dbReference type="PANTHER" id="PTHR24321:SF8">
    <property type="entry name" value="ESTRADIOL 17-BETA-DEHYDROGENASE 8-RELATED"/>
    <property type="match status" value="1"/>
</dbReference>
<evidence type="ECO:0000256" key="2">
    <source>
        <dbReference type="ARBA" id="ARBA00023002"/>
    </source>
</evidence>
<evidence type="ECO:0000256" key="3">
    <source>
        <dbReference type="ARBA" id="ARBA00023027"/>
    </source>
</evidence>
<gene>
    <name evidence="6" type="ORF">SYYSPA8_34275</name>
</gene>
<dbReference type="Pfam" id="PF13561">
    <property type="entry name" value="adh_short_C2"/>
    <property type="match status" value="1"/>
</dbReference>
<keyword evidence="2" id="KW-0560">Oxidoreductase</keyword>
<dbReference type="Gene3D" id="3.40.50.720">
    <property type="entry name" value="NAD(P)-binding Rossmann-like Domain"/>
    <property type="match status" value="1"/>
</dbReference>
<protein>
    <submittedName>
        <fullName evidence="6">SDR family oxidoreductase</fullName>
    </submittedName>
</protein>
<evidence type="ECO:0000313" key="6">
    <source>
        <dbReference type="EMBL" id="GLF99474.1"/>
    </source>
</evidence>
<feature type="region of interest" description="Disordered" evidence="4">
    <location>
        <begin position="1"/>
        <end position="25"/>
    </location>
</feature>
<evidence type="ECO:0000313" key="7">
    <source>
        <dbReference type="Proteomes" id="UP001291653"/>
    </source>
</evidence>
<reference evidence="6 7" key="1">
    <citation type="submission" date="2022-10" db="EMBL/GenBank/DDBJ databases">
        <title>Draft genome sequence of Streptomyces sp. YSPA8.</title>
        <authorList>
            <person name="Moriuchi R."/>
            <person name="Dohra H."/>
            <person name="Yamamura H."/>
            <person name="Kodani S."/>
        </authorList>
    </citation>
    <scope>NUCLEOTIDE SEQUENCE [LARGE SCALE GENOMIC DNA]</scope>
    <source>
        <strain evidence="6 7">YSPA8</strain>
    </source>
</reference>
<feature type="domain" description="Ketoreductase" evidence="5">
    <location>
        <begin position="30"/>
        <end position="201"/>
    </location>
</feature>
<dbReference type="SMART" id="SM00822">
    <property type="entry name" value="PKS_KR"/>
    <property type="match status" value="1"/>
</dbReference>
<dbReference type="CDD" id="cd05233">
    <property type="entry name" value="SDR_c"/>
    <property type="match status" value="1"/>
</dbReference>
<dbReference type="PANTHER" id="PTHR24321">
    <property type="entry name" value="DEHYDROGENASES, SHORT CHAIN"/>
    <property type="match status" value="1"/>
</dbReference>
<dbReference type="PRINTS" id="PR00080">
    <property type="entry name" value="SDRFAMILY"/>
</dbReference>
<comment type="caution">
    <text evidence="6">The sequence shown here is derived from an EMBL/GenBank/DDBJ whole genome shotgun (WGS) entry which is preliminary data.</text>
</comment>
<dbReference type="EMBL" id="BSBI01000020">
    <property type="protein sequence ID" value="GLF99474.1"/>
    <property type="molecule type" value="Genomic_DNA"/>
</dbReference>
<dbReference type="InterPro" id="IPR002347">
    <property type="entry name" value="SDR_fam"/>
</dbReference>
<evidence type="ECO:0000256" key="1">
    <source>
        <dbReference type="ARBA" id="ARBA00006484"/>
    </source>
</evidence>
<dbReference type="SUPFAM" id="SSF51735">
    <property type="entry name" value="NAD(P)-binding Rossmann-fold domains"/>
    <property type="match status" value="1"/>
</dbReference>
<dbReference type="InterPro" id="IPR057326">
    <property type="entry name" value="KR_dom"/>
</dbReference>
<proteinExistence type="inferred from homology"/>
<dbReference type="Proteomes" id="UP001291653">
    <property type="component" value="Unassembled WGS sequence"/>
</dbReference>
<evidence type="ECO:0000259" key="5">
    <source>
        <dbReference type="SMART" id="SM00822"/>
    </source>
</evidence>
<organism evidence="6 7">
    <name type="scientific">Streptomyces yaizuensis</name>
    <dbReference type="NCBI Taxonomy" id="2989713"/>
    <lineage>
        <taxon>Bacteria</taxon>
        <taxon>Bacillati</taxon>
        <taxon>Actinomycetota</taxon>
        <taxon>Actinomycetes</taxon>
        <taxon>Kitasatosporales</taxon>
        <taxon>Streptomycetaceae</taxon>
        <taxon>Streptomyces</taxon>
    </lineage>
</organism>
<dbReference type="PRINTS" id="PR00081">
    <property type="entry name" value="GDHRDH"/>
</dbReference>
<name>A0ABQ5PA58_9ACTN</name>
<keyword evidence="7" id="KW-1185">Reference proteome</keyword>
<sequence length="275" mass="28070">MTGHVGTGTGTSTGTSTGTGAGRGGPLAGKSVLITGASSGIGAAAARVFAAQGARLVLLARRAHRLDALTRELRSHGAQVHATTGDVRDAAQVAHAVDLCVERYGRLDGAFNNAGAVTPPRPLHTTDDSDYDLVMETNVRGVWNCLRHEIPALLATGGGAIVNNSSTAGIRATSMGPAYIASKHAVVGLTRSAALQYAERGIRVNALATGLTRSEMTEAVFALDADAEPRMRAKVPQARAAAPEEVAQAAAWLISDLSSFVTGAVLPVDGGSTAR</sequence>
<accession>A0ABQ5PA58</accession>
<comment type="similarity">
    <text evidence="1">Belongs to the short-chain dehydrogenases/reductases (SDR) family.</text>
</comment>